<dbReference type="CDD" id="cd12499">
    <property type="entry name" value="RRM_EcCsdA_like"/>
    <property type="match status" value="2"/>
</dbReference>
<dbReference type="InterPro" id="IPR050547">
    <property type="entry name" value="DEAD_box_RNA_helicases"/>
</dbReference>
<dbReference type="CDD" id="cd00268">
    <property type="entry name" value="DEADc"/>
    <property type="match status" value="1"/>
</dbReference>
<evidence type="ECO:0000256" key="6">
    <source>
        <dbReference type="ARBA" id="ARBA00022884"/>
    </source>
</evidence>
<protein>
    <recommendedName>
        <fullName evidence="8">ATP-dependent RNA helicase DeaD</fullName>
        <ecNumber evidence="8">3.6.4.13</ecNumber>
    </recommendedName>
    <alternativeName>
        <fullName evidence="8">Cold-shock DEAD box protein A</fullName>
    </alternativeName>
</protein>
<dbReference type="Gene3D" id="3.40.50.300">
    <property type="entry name" value="P-loop containing nucleotide triphosphate hydrolases"/>
    <property type="match status" value="2"/>
</dbReference>
<comment type="catalytic activity">
    <reaction evidence="8">
        <text>ATP + H2O = ADP + phosphate + H(+)</text>
        <dbReference type="Rhea" id="RHEA:13065"/>
        <dbReference type="ChEBI" id="CHEBI:15377"/>
        <dbReference type="ChEBI" id="CHEBI:15378"/>
        <dbReference type="ChEBI" id="CHEBI:30616"/>
        <dbReference type="ChEBI" id="CHEBI:43474"/>
        <dbReference type="ChEBI" id="CHEBI:456216"/>
        <dbReference type="EC" id="3.6.4.13"/>
    </reaction>
</comment>
<comment type="function">
    <text evidence="8">DEAD-box RNA helicase involved in various cellular processes at low temperature, including ribosome biogenesis, mRNA degradation and translation initiation.</text>
</comment>
<keyword evidence="15" id="KW-1185">Reference proteome</keyword>
<evidence type="ECO:0000256" key="5">
    <source>
        <dbReference type="ARBA" id="ARBA00022840"/>
    </source>
</evidence>
<feature type="short sequence motif" description="Q motif" evidence="9">
    <location>
        <begin position="10"/>
        <end position="38"/>
    </location>
</feature>
<evidence type="ECO:0000256" key="2">
    <source>
        <dbReference type="ARBA" id="ARBA00022741"/>
    </source>
</evidence>
<dbReference type="Pfam" id="PF00271">
    <property type="entry name" value="Helicase_C"/>
    <property type="match status" value="1"/>
</dbReference>
<evidence type="ECO:0000313" key="14">
    <source>
        <dbReference type="EMBL" id="NGZ82827.1"/>
    </source>
</evidence>
<name>A0ABX0FE19_9BURK</name>
<reference evidence="14 15" key="1">
    <citation type="submission" date="2020-01" db="EMBL/GenBank/DDBJ databases">
        <authorList>
            <person name="Lee S.D."/>
        </authorList>
    </citation>
    <scope>NUCLEOTIDE SEQUENCE [LARGE SCALE GENOMIC DNA]</scope>
    <source>
        <strain evidence="14 15">SAP-35</strain>
    </source>
</reference>
<dbReference type="PROSITE" id="PS51195">
    <property type="entry name" value="Q_MOTIF"/>
    <property type="match status" value="1"/>
</dbReference>
<sequence length="752" mass="81532">MSENPSSPITLFTDLKLSEPLIKALKEVGYESPSPIQAATIPSLLANLDVLGQAQTGTGKTAAFALPILSRIDIKQTTPQALVLAPTRELAIQVAEAFQTYAAHIPGFHVLPIYGGQSYGPQLSALRRGVHVVVGTPGRVIDHLDKGSLDLSKLKTLVLDEADEMLRMGFIDDVERILQETPDTRQTALFSATMPSAIRRIANTYLRNPKEITVAAKTGTAENIRQRYWLVSGMHKLDALTRILEAENFDGMIIFSRTKLGTEELASKLQARGFSAAAINGDVQQQQRERTIQMLKDGKIDILVATDVAARGLDVERISHVVNYDVPHDPESYTHRIGRTGRAGRSGEAILFITPREKNLLKSIERATRQPIGMLELPTIQAVNDVRIAKFKSQISETLAQGELEQFQSLIEDFEREQNIPAIEIAAALAKMARGDVPLLLDKKTHVAAATWDERPGRQVGFERQDRGDRGDRFERSERPDRGERSERFPKKERIVRAPDAGMQTFRIEVGYQHGVKPGNIVGAIANEGGIDSKNIGRIEIYDDYSVLDMPDNLGSDVLSHLAGIKVAGQSLRISADNGDGAPAPAPAPAARPVPPRASAASAASAAPSPAPAPAKPAASPLEKVARASAADLDEAPKKKKEKPNKVTIPMSAFRIEVGSNHAATPSNIVGAIANEAGLEAKHIGRIEIFDTYSMLELPDGMPPELFKHLGKVWVGGAQLKISQADRMPPESGKATPPKKPMPGAKPKAKKY</sequence>
<dbReference type="PROSITE" id="PS51192">
    <property type="entry name" value="HELICASE_ATP_BIND_1"/>
    <property type="match status" value="1"/>
</dbReference>
<evidence type="ECO:0000256" key="9">
    <source>
        <dbReference type="PROSITE-ProRule" id="PRU00552"/>
    </source>
</evidence>
<keyword evidence="4 8" id="KW-0347">Helicase</keyword>
<keyword evidence="1 8" id="KW-0963">Cytoplasm</keyword>
<evidence type="ECO:0000313" key="15">
    <source>
        <dbReference type="Proteomes" id="UP000666369"/>
    </source>
</evidence>
<evidence type="ECO:0000256" key="8">
    <source>
        <dbReference type="HAMAP-Rule" id="MF_00964"/>
    </source>
</evidence>
<dbReference type="PANTHER" id="PTHR47963:SF8">
    <property type="entry name" value="ATP-DEPENDENT RNA HELICASE DEAD"/>
    <property type="match status" value="1"/>
</dbReference>
<evidence type="ECO:0000256" key="4">
    <source>
        <dbReference type="ARBA" id="ARBA00022806"/>
    </source>
</evidence>
<feature type="compositionally biased region" description="Low complexity" evidence="10">
    <location>
        <begin position="597"/>
        <end position="608"/>
    </location>
</feature>
<dbReference type="PROSITE" id="PS51194">
    <property type="entry name" value="HELICASE_CTER"/>
    <property type="match status" value="1"/>
</dbReference>
<evidence type="ECO:0000256" key="7">
    <source>
        <dbReference type="ARBA" id="ARBA00023016"/>
    </source>
</evidence>
<dbReference type="InterPro" id="IPR005580">
    <property type="entry name" value="DbpA/CsdA_RNA-bd_dom"/>
</dbReference>
<feature type="region of interest" description="Disordered" evidence="10">
    <location>
        <begin position="722"/>
        <end position="752"/>
    </location>
</feature>
<dbReference type="Pfam" id="PF25399">
    <property type="entry name" value="DeaD_dimer"/>
    <property type="match status" value="1"/>
</dbReference>
<dbReference type="InterPro" id="IPR000629">
    <property type="entry name" value="RNA-helicase_DEAD-box_CS"/>
</dbReference>
<keyword evidence="3 8" id="KW-0378">Hydrolase</keyword>
<keyword evidence="5 8" id="KW-0067">ATP-binding</keyword>
<comment type="caution">
    <text evidence="14">The sequence shown here is derived from an EMBL/GenBank/DDBJ whole genome shotgun (WGS) entry which is preliminary data.</text>
</comment>
<dbReference type="Pfam" id="PF03880">
    <property type="entry name" value="DbpA"/>
    <property type="match status" value="2"/>
</dbReference>
<dbReference type="GO" id="GO:0004386">
    <property type="term" value="F:helicase activity"/>
    <property type="evidence" value="ECO:0007669"/>
    <property type="project" value="UniProtKB-KW"/>
</dbReference>
<dbReference type="InterPro" id="IPR014001">
    <property type="entry name" value="Helicase_ATP-bd"/>
</dbReference>
<keyword evidence="6 8" id="KW-0694">RNA-binding</keyword>
<evidence type="ECO:0000256" key="3">
    <source>
        <dbReference type="ARBA" id="ARBA00022801"/>
    </source>
</evidence>
<dbReference type="InterPro" id="IPR028618">
    <property type="entry name" value="DEAD_helicase_DeaD"/>
</dbReference>
<dbReference type="HAMAP" id="MF_00964">
    <property type="entry name" value="DEAD_helicase_DeaD"/>
    <property type="match status" value="1"/>
</dbReference>
<feature type="domain" description="Helicase ATP-binding" evidence="11">
    <location>
        <begin position="41"/>
        <end position="212"/>
    </location>
</feature>
<dbReference type="PANTHER" id="PTHR47963">
    <property type="entry name" value="DEAD-BOX ATP-DEPENDENT RNA HELICASE 47, MITOCHONDRIAL"/>
    <property type="match status" value="1"/>
</dbReference>
<evidence type="ECO:0000259" key="13">
    <source>
        <dbReference type="PROSITE" id="PS51195"/>
    </source>
</evidence>
<feature type="domain" description="DEAD-box RNA helicase Q" evidence="13">
    <location>
        <begin position="10"/>
        <end position="38"/>
    </location>
</feature>
<dbReference type="InterPro" id="IPR057325">
    <property type="entry name" value="DeaD_dimer"/>
</dbReference>
<feature type="region of interest" description="Disordered" evidence="10">
    <location>
        <begin position="458"/>
        <end position="492"/>
    </location>
</feature>
<dbReference type="SUPFAM" id="SSF52540">
    <property type="entry name" value="P-loop containing nucleoside triphosphate hydrolases"/>
    <property type="match status" value="1"/>
</dbReference>
<dbReference type="EC" id="3.6.4.13" evidence="8"/>
<proteinExistence type="inferred from homology"/>
<dbReference type="CDD" id="cd18787">
    <property type="entry name" value="SF2_C_DEAD"/>
    <property type="match status" value="1"/>
</dbReference>
<dbReference type="SMART" id="SM00490">
    <property type="entry name" value="HELICc"/>
    <property type="match status" value="1"/>
</dbReference>
<dbReference type="SMART" id="SM00487">
    <property type="entry name" value="DEXDc"/>
    <property type="match status" value="1"/>
</dbReference>
<dbReference type="InterPro" id="IPR001650">
    <property type="entry name" value="Helicase_C-like"/>
</dbReference>
<dbReference type="Gene3D" id="3.30.70.330">
    <property type="match status" value="2"/>
</dbReference>
<dbReference type="EMBL" id="JAADJT010000001">
    <property type="protein sequence ID" value="NGZ82827.1"/>
    <property type="molecule type" value="Genomic_DNA"/>
</dbReference>
<dbReference type="Pfam" id="PF00270">
    <property type="entry name" value="DEAD"/>
    <property type="match status" value="1"/>
</dbReference>
<evidence type="ECO:0000259" key="12">
    <source>
        <dbReference type="PROSITE" id="PS51194"/>
    </source>
</evidence>
<feature type="domain" description="Helicase C-terminal" evidence="12">
    <location>
        <begin position="236"/>
        <end position="387"/>
    </location>
</feature>
<keyword evidence="2 8" id="KW-0547">Nucleotide-binding</keyword>
<dbReference type="InterPro" id="IPR011545">
    <property type="entry name" value="DEAD/DEAH_box_helicase_dom"/>
</dbReference>
<dbReference type="InterPro" id="IPR034415">
    <property type="entry name" value="CsdA_RRM"/>
</dbReference>
<dbReference type="PROSITE" id="PS00039">
    <property type="entry name" value="DEAD_ATP_HELICASE"/>
    <property type="match status" value="1"/>
</dbReference>
<dbReference type="InterPro" id="IPR027417">
    <property type="entry name" value="P-loop_NTPase"/>
</dbReference>
<evidence type="ECO:0000256" key="10">
    <source>
        <dbReference type="SAM" id="MobiDB-lite"/>
    </source>
</evidence>
<dbReference type="RefSeq" id="WP_166097491.1">
    <property type="nucleotide sequence ID" value="NZ_JAADJT010000001.1"/>
</dbReference>
<keyword evidence="7 8" id="KW-0346">Stress response</keyword>
<feature type="compositionally biased region" description="Pro residues" evidence="10">
    <location>
        <begin position="584"/>
        <end position="596"/>
    </location>
</feature>
<evidence type="ECO:0000259" key="11">
    <source>
        <dbReference type="PROSITE" id="PS51192"/>
    </source>
</evidence>
<feature type="region of interest" description="Disordered" evidence="10">
    <location>
        <begin position="576"/>
        <end position="647"/>
    </location>
</feature>
<dbReference type="InterPro" id="IPR044742">
    <property type="entry name" value="DEAD/DEAH_RhlB"/>
</dbReference>
<evidence type="ECO:0000256" key="1">
    <source>
        <dbReference type="ARBA" id="ARBA00022490"/>
    </source>
</evidence>
<comment type="similarity">
    <text evidence="8">Belongs to the DEAD box helicase family. DeaD/CsdA subfamily.</text>
</comment>
<dbReference type="InterPro" id="IPR014014">
    <property type="entry name" value="RNA_helicase_DEAD_Q_motif"/>
</dbReference>
<dbReference type="InterPro" id="IPR012677">
    <property type="entry name" value="Nucleotide-bd_a/b_plait_sf"/>
</dbReference>
<reference evidence="15" key="2">
    <citation type="submission" date="2023-07" db="EMBL/GenBank/DDBJ databases">
        <title>Duganella aceri sp. nov., isolated from tree sap.</title>
        <authorList>
            <person name="Kim I.S."/>
        </authorList>
    </citation>
    <scope>NUCLEOTIDE SEQUENCE [LARGE SCALE GENOMIC DNA]</scope>
    <source>
        <strain evidence="15">SAP-35</strain>
    </source>
</reference>
<accession>A0ABX0FE19</accession>
<organism evidence="14 15">
    <name type="scientific">Duganella aceris</name>
    <dbReference type="NCBI Taxonomy" id="2703883"/>
    <lineage>
        <taxon>Bacteria</taxon>
        <taxon>Pseudomonadati</taxon>
        <taxon>Pseudomonadota</taxon>
        <taxon>Betaproteobacteria</taxon>
        <taxon>Burkholderiales</taxon>
        <taxon>Oxalobacteraceae</taxon>
        <taxon>Telluria group</taxon>
        <taxon>Duganella</taxon>
    </lineage>
</organism>
<comment type="subcellular location">
    <subcellularLocation>
        <location evidence="8">Cytoplasm</location>
    </subcellularLocation>
</comment>
<gene>
    <name evidence="8" type="primary">deaD</name>
    <name evidence="8" type="synonym">csdA</name>
    <name evidence="14" type="ORF">GW587_00940</name>
</gene>
<dbReference type="Proteomes" id="UP000666369">
    <property type="component" value="Unassembled WGS sequence"/>
</dbReference>